<dbReference type="AlphaFoldDB" id="A0A917EY29"/>
<dbReference type="GO" id="GO:0016020">
    <property type="term" value="C:membrane"/>
    <property type="evidence" value="ECO:0007669"/>
    <property type="project" value="UniProtKB-SubCell"/>
</dbReference>
<organism evidence="7 8">
    <name type="scientific">Halobacillus andaensis</name>
    <dbReference type="NCBI Taxonomy" id="1176239"/>
    <lineage>
        <taxon>Bacteria</taxon>
        <taxon>Bacillati</taxon>
        <taxon>Bacillota</taxon>
        <taxon>Bacilli</taxon>
        <taxon>Bacillales</taxon>
        <taxon>Bacillaceae</taxon>
        <taxon>Halobacillus</taxon>
    </lineage>
</organism>
<gene>
    <name evidence="7" type="ORF">GCM10010954_32860</name>
</gene>
<dbReference type="InterPro" id="IPR051533">
    <property type="entry name" value="WaaL-like"/>
</dbReference>
<keyword evidence="8" id="KW-1185">Reference proteome</keyword>
<dbReference type="PROSITE" id="PS51257">
    <property type="entry name" value="PROKAR_LIPOPROTEIN"/>
    <property type="match status" value="1"/>
</dbReference>
<evidence type="ECO:0000256" key="2">
    <source>
        <dbReference type="ARBA" id="ARBA00022692"/>
    </source>
</evidence>
<feature type="domain" description="O-antigen ligase-related" evidence="6">
    <location>
        <begin position="237"/>
        <end position="419"/>
    </location>
</feature>
<dbReference type="Pfam" id="PF04932">
    <property type="entry name" value="Wzy_C"/>
    <property type="match status" value="1"/>
</dbReference>
<keyword evidence="4 5" id="KW-0472">Membrane</keyword>
<evidence type="ECO:0000259" key="6">
    <source>
        <dbReference type="Pfam" id="PF04932"/>
    </source>
</evidence>
<dbReference type="RefSeq" id="WP_188378594.1">
    <property type="nucleotide sequence ID" value="NZ_BMEL01000004.1"/>
</dbReference>
<dbReference type="InterPro" id="IPR007016">
    <property type="entry name" value="O-antigen_ligase-rel_domated"/>
</dbReference>
<evidence type="ECO:0000313" key="7">
    <source>
        <dbReference type="EMBL" id="GGF31115.1"/>
    </source>
</evidence>
<feature type="transmembrane region" description="Helical" evidence="5">
    <location>
        <begin position="271"/>
        <end position="288"/>
    </location>
</feature>
<protein>
    <recommendedName>
        <fullName evidence="6">O-antigen ligase-related domain-containing protein</fullName>
    </recommendedName>
</protein>
<dbReference type="PANTHER" id="PTHR37422">
    <property type="entry name" value="TEICHURONIC ACID BIOSYNTHESIS PROTEIN TUAE"/>
    <property type="match status" value="1"/>
</dbReference>
<reference evidence="7" key="1">
    <citation type="journal article" date="2014" name="Int. J. Syst. Evol. Microbiol.">
        <title>Complete genome sequence of Corynebacterium casei LMG S-19264T (=DSM 44701T), isolated from a smear-ripened cheese.</title>
        <authorList>
            <consortium name="US DOE Joint Genome Institute (JGI-PGF)"/>
            <person name="Walter F."/>
            <person name="Albersmeier A."/>
            <person name="Kalinowski J."/>
            <person name="Ruckert C."/>
        </authorList>
    </citation>
    <scope>NUCLEOTIDE SEQUENCE</scope>
    <source>
        <strain evidence="7">CGMCC 1.12153</strain>
    </source>
</reference>
<feature type="transmembrane region" description="Helical" evidence="5">
    <location>
        <begin position="29"/>
        <end position="54"/>
    </location>
</feature>
<dbReference type="EMBL" id="BMEL01000004">
    <property type="protein sequence ID" value="GGF31115.1"/>
    <property type="molecule type" value="Genomic_DNA"/>
</dbReference>
<evidence type="ECO:0000313" key="8">
    <source>
        <dbReference type="Proteomes" id="UP000660110"/>
    </source>
</evidence>
<feature type="transmembrane region" description="Helical" evidence="5">
    <location>
        <begin position="438"/>
        <end position="458"/>
    </location>
</feature>
<dbReference type="PANTHER" id="PTHR37422:SF13">
    <property type="entry name" value="LIPOPOLYSACCHARIDE BIOSYNTHESIS PROTEIN PA4999-RELATED"/>
    <property type="match status" value="1"/>
</dbReference>
<feature type="transmembrane region" description="Helical" evidence="5">
    <location>
        <begin position="403"/>
        <end position="426"/>
    </location>
</feature>
<evidence type="ECO:0000256" key="3">
    <source>
        <dbReference type="ARBA" id="ARBA00022989"/>
    </source>
</evidence>
<reference evidence="7" key="2">
    <citation type="submission" date="2020-09" db="EMBL/GenBank/DDBJ databases">
        <authorList>
            <person name="Sun Q."/>
            <person name="Zhou Y."/>
        </authorList>
    </citation>
    <scope>NUCLEOTIDE SEQUENCE</scope>
    <source>
        <strain evidence="7">CGMCC 1.12153</strain>
    </source>
</reference>
<feature type="transmembrane region" description="Helical" evidence="5">
    <location>
        <begin position="66"/>
        <end position="85"/>
    </location>
</feature>
<feature type="transmembrane region" description="Helical" evidence="5">
    <location>
        <begin position="198"/>
        <end position="222"/>
    </location>
</feature>
<dbReference type="Proteomes" id="UP000660110">
    <property type="component" value="Unassembled WGS sequence"/>
</dbReference>
<comment type="subcellular location">
    <subcellularLocation>
        <location evidence="1">Membrane</location>
        <topology evidence="1">Multi-pass membrane protein</topology>
    </subcellularLocation>
</comment>
<evidence type="ECO:0000256" key="4">
    <source>
        <dbReference type="ARBA" id="ARBA00023136"/>
    </source>
</evidence>
<proteinExistence type="predicted"/>
<keyword evidence="2 5" id="KW-0812">Transmembrane</keyword>
<name>A0A917EY29_HALAA</name>
<keyword evidence="3 5" id="KW-1133">Transmembrane helix</keyword>
<evidence type="ECO:0000256" key="5">
    <source>
        <dbReference type="SAM" id="Phobius"/>
    </source>
</evidence>
<feature type="transmembrane region" description="Helical" evidence="5">
    <location>
        <begin position="234"/>
        <end position="265"/>
    </location>
</feature>
<feature type="transmembrane region" description="Helical" evidence="5">
    <location>
        <begin position="97"/>
        <end position="115"/>
    </location>
</feature>
<evidence type="ECO:0000256" key="1">
    <source>
        <dbReference type="ARBA" id="ARBA00004141"/>
    </source>
</evidence>
<sequence length="487" mass="55717">MNDFKYWLFTLHIFLIACVLILPSELFGYIITIIIVGFTFFYYKNGLLLLFVVFPVRPFLVEINGGLTLLADFILLTALCIVVYQRSQPISYWIKEYKWVGLFLSILIVGLLSGLHTGISVPAGLFQIRALLITFLVIILVKESHWQRIELDRMIIISIGTSLFICVHGWIEKLSLRHWLLPAEWQDWNLASANEMRIYGLLANPNVLATYLLIVFFSTFLLKASYPRSKTLIVIRVLLAGTSLLTYSRGALLAFAIGTIVFIVLRKAWKQALPLFLYAFVSFSLIYYPMVSVAEKIDESGYFNKIEEETPPEQVKEKPAAPIIKENNVLIERFKEMFSDQTIQASAEWGRIYVVLKGVEIFQDYPVTGSGFATYGDAASQSYPSPIYEKYGIPANLYADNQYISLLVSTGVIGCLFFLILCFLFIKKVWLLKNNLWRSISLSAVATLLVSGLFYNILEDKTFTLYFYFIIGYVLNKQNLEKCYEMD</sequence>
<accession>A0A917EY29</accession>
<comment type="caution">
    <text evidence="7">The sequence shown here is derived from an EMBL/GenBank/DDBJ whole genome shotgun (WGS) entry which is preliminary data.</text>
</comment>
<feature type="transmembrane region" description="Helical" evidence="5">
    <location>
        <begin position="121"/>
        <end position="141"/>
    </location>
</feature>
<feature type="transmembrane region" description="Helical" evidence="5">
    <location>
        <begin position="153"/>
        <end position="171"/>
    </location>
</feature>